<dbReference type="SMART" id="SM00749">
    <property type="entry name" value="BON"/>
    <property type="match status" value="1"/>
</dbReference>
<evidence type="ECO:0000259" key="2">
    <source>
        <dbReference type="PROSITE" id="PS50914"/>
    </source>
</evidence>
<dbReference type="Pfam" id="PF04972">
    <property type="entry name" value="BON"/>
    <property type="match status" value="1"/>
</dbReference>
<feature type="domain" description="BON" evidence="2">
    <location>
        <begin position="45"/>
        <end position="113"/>
    </location>
</feature>
<dbReference type="OrthoDB" id="7360581at2"/>
<dbReference type="InterPro" id="IPR051686">
    <property type="entry name" value="Lipoprotein_DolP"/>
</dbReference>
<dbReference type="PROSITE" id="PS51257">
    <property type="entry name" value="PROKAR_LIPOPROTEIN"/>
    <property type="match status" value="1"/>
</dbReference>
<evidence type="ECO:0000313" key="4">
    <source>
        <dbReference type="Proteomes" id="UP000054978"/>
    </source>
</evidence>
<accession>A0A157Z962</accession>
<dbReference type="InterPro" id="IPR014004">
    <property type="entry name" value="Transpt-assoc_nodulatn_dom_bac"/>
</dbReference>
<dbReference type="InterPro" id="IPR007055">
    <property type="entry name" value="BON_dom"/>
</dbReference>
<keyword evidence="1" id="KW-0732">Signal</keyword>
<reference evidence="3" key="1">
    <citation type="submission" date="2016-01" db="EMBL/GenBank/DDBJ databases">
        <authorList>
            <person name="Peeters C."/>
        </authorList>
    </citation>
    <scope>NUCLEOTIDE SEQUENCE [LARGE SCALE GENOMIC DNA]</scope>
    <source>
        <strain evidence="3">LMG 29326</strain>
    </source>
</reference>
<dbReference type="AlphaFoldDB" id="A0A157Z962"/>
<keyword evidence="4" id="KW-1185">Reference proteome</keyword>
<sequence length="114" mass="11627">MPKPPYIESRLLIVAALALPAFAFTAGCKSTGATSAPPASEVAGDDAALAARVKAALVADPGLKSLPMSVATYRGVVQLSGYADSEVQIQKALAVTRGVPGVQSVSNDLHLRPQ</sequence>
<evidence type="ECO:0000313" key="3">
    <source>
        <dbReference type="EMBL" id="SAK41929.1"/>
    </source>
</evidence>
<name>A0A157Z962_9BURK</name>
<dbReference type="Gene3D" id="3.30.1340.30">
    <property type="match status" value="1"/>
</dbReference>
<feature type="chain" id="PRO_5007619016" evidence="1">
    <location>
        <begin position="24"/>
        <end position="114"/>
    </location>
</feature>
<gene>
    <name evidence="3" type="ORF">AWB83_00324</name>
</gene>
<dbReference type="PANTHER" id="PTHR34606">
    <property type="entry name" value="BON DOMAIN-CONTAINING PROTEIN"/>
    <property type="match status" value="1"/>
</dbReference>
<organism evidence="3 4">
    <name type="scientific">Caballeronia ptereochthonis</name>
    <dbReference type="NCBI Taxonomy" id="1777144"/>
    <lineage>
        <taxon>Bacteria</taxon>
        <taxon>Pseudomonadati</taxon>
        <taxon>Pseudomonadota</taxon>
        <taxon>Betaproteobacteria</taxon>
        <taxon>Burkholderiales</taxon>
        <taxon>Burkholderiaceae</taxon>
        <taxon>Caballeronia</taxon>
    </lineage>
</organism>
<dbReference type="Proteomes" id="UP000054978">
    <property type="component" value="Unassembled WGS sequence"/>
</dbReference>
<dbReference type="PANTHER" id="PTHR34606:SF16">
    <property type="entry name" value="BON DOMAIN-CONTAINING PROTEIN"/>
    <property type="match status" value="1"/>
</dbReference>
<dbReference type="RefSeq" id="WP_087042498.1">
    <property type="nucleotide sequence ID" value="NZ_FCOB02000001.1"/>
</dbReference>
<feature type="signal peptide" evidence="1">
    <location>
        <begin position="1"/>
        <end position="23"/>
    </location>
</feature>
<protein>
    <submittedName>
        <fullName evidence="3">Transporter</fullName>
    </submittedName>
</protein>
<dbReference type="PROSITE" id="PS50914">
    <property type="entry name" value="BON"/>
    <property type="match status" value="1"/>
</dbReference>
<dbReference type="STRING" id="1777144.AWB83_00324"/>
<proteinExistence type="predicted"/>
<dbReference type="EMBL" id="FCOB02000001">
    <property type="protein sequence ID" value="SAK41929.1"/>
    <property type="molecule type" value="Genomic_DNA"/>
</dbReference>
<evidence type="ECO:0000256" key="1">
    <source>
        <dbReference type="SAM" id="SignalP"/>
    </source>
</evidence>
<comment type="caution">
    <text evidence="3">The sequence shown here is derived from an EMBL/GenBank/DDBJ whole genome shotgun (WGS) entry which is preliminary data.</text>
</comment>